<dbReference type="EMBL" id="CXWD01000002">
    <property type="protein sequence ID" value="CTQ65207.1"/>
    <property type="molecule type" value="Genomic_DNA"/>
</dbReference>
<reference evidence="2" key="1">
    <citation type="submission" date="2015-07" db="EMBL/GenBank/DDBJ databases">
        <authorList>
            <person name="Rodrigo-Torres Lidia"/>
            <person name="Arahal R.David."/>
        </authorList>
    </citation>
    <scope>NUCLEOTIDE SEQUENCE [LARGE SCALE GENOMIC DNA]</scope>
    <source>
        <strain evidence="2">CECT 5112</strain>
    </source>
</reference>
<evidence type="ECO:0000313" key="1">
    <source>
        <dbReference type="EMBL" id="CTQ65207.1"/>
    </source>
</evidence>
<dbReference type="STRING" id="388408.LAX5112_00547"/>
<organism evidence="1 2">
    <name type="scientific">Roseibium alexandrii</name>
    <dbReference type="NCBI Taxonomy" id="388408"/>
    <lineage>
        <taxon>Bacteria</taxon>
        <taxon>Pseudomonadati</taxon>
        <taxon>Pseudomonadota</taxon>
        <taxon>Alphaproteobacteria</taxon>
        <taxon>Hyphomicrobiales</taxon>
        <taxon>Stappiaceae</taxon>
        <taxon>Roseibium</taxon>
    </lineage>
</organism>
<sequence>MILPFMLVLMIGMVELTDALNVDRKVSRMANAVTDLVAQAQTVTRSELNAYLQLGETILKPYPSDDLTFVIAGVTFQANGVPEVDWSYQRKAGVGGPASDWSAGDEPPITLPATLVSPNTSIVVGAVTLGYAPPLAGIFTQYYSRDSVITLSDTYYLRPRLVGTIQCTDC</sequence>
<protein>
    <submittedName>
        <fullName evidence="1">Flp pilus assembly protein TadG</fullName>
    </submittedName>
</protein>
<keyword evidence="2" id="KW-1185">Reference proteome</keyword>
<dbReference type="AlphaFoldDB" id="A0A0M6ZSA4"/>
<dbReference type="OrthoDB" id="7189296at2"/>
<dbReference type="Proteomes" id="UP000053235">
    <property type="component" value="Unassembled WGS sequence"/>
</dbReference>
<evidence type="ECO:0000313" key="2">
    <source>
        <dbReference type="Proteomes" id="UP000053235"/>
    </source>
</evidence>
<dbReference type="RefSeq" id="WP_055670558.1">
    <property type="nucleotide sequence ID" value="NZ_OZ223252.1"/>
</dbReference>
<gene>
    <name evidence="1" type="ORF">LAX5112_00547</name>
</gene>
<name>A0A0M6ZSA4_9HYPH</name>
<proteinExistence type="predicted"/>
<accession>A0A0M6ZSA4</accession>